<gene>
    <name evidence="2" type="ORF">IAB98_02005</name>
</gene>
<sequence length="838" mass="97025">MFAPKQYLVRKYPLRLLISQDFHLPCSPGEEDQHLVRQQDNPLFRLLRQITGETSQLQDYFIFVSCRGGRSCQEQLRLLAEQGFWLGERHFSLSERSASMTRSGILGFADDAVLEELNRRVSMDIRLERTVLSKYYAYRGLMLSSCHCLEDWIPKIVILPDCRRTIPGQHIKYVRDQESEFTDREGRRRTWVQKEIAEKTADISINVFDGSGIHHPAISRRAQALVGSPSPLTTILWRGPYLKGVTNEVDYEAFYRERGVTELTDIWGVRHDFSQPMILMTESMYKGLSYFREHRDYRDWEAYWERFRKYGHCLGIAKWNFTRQEEPVYTRANYQILQDLNLPYEKFASLAEESVRWAERIVAGDPLYTRCFLGLTAEHPEGISPYARAVGKNPEMLKEPGVRSYFLSLLKKYIDEFKCGKLWLKSAFKFLVADPILFLEHAAGLPLKGSLAPDQCFTFDCQGPLLGETLIERNPHICRSEHVVLKGVSSPLLTRYCGHLDNTCIINGASITPQRLNGADFDGDLVLVLQNETLLEGVDRDAAMVIDIEDKATALEQEDTPANRVALILRSMTSLIGETSNCATAYHNKTPRTREQRQKYDSYIDLLSVINGKAIDFSKTGVLFQIPRHIAKYARPLPYFMKYAGSYYAKMNTFSKAPSNLNRLCFELERWERQLRFSPPAADFDYSVMLDPNHPVPQETFRQIEEIYLEFNREMNQLARDQAMIRNYPKYREELEGWITPQEAAVFSLNWGYYYKKYRDRCLALCGDIRVIANAAVRLCYEKYPRRSRRFLWAVAGEGLVKNIRPANCPLPTPDPRGNLLYLGRTYAYKAKEENSHD</sequence>
<dbReference type="InterPro" id="IPR057596">
    <property type="entry name" value="RDRP_core"/>
</dbReference>
<dbReference type="EMBL" id="DVHU01000017">
    <property type="protein sequence ID" value="HIR92180.1"/>
    <property type="molecule type" value="Genomic_DNA"/>
</dbReference>
<comment type="caution">
    <text evidence="2">The sequence shown here is derived from an EMBL/GenBank/DDBJ whole genome shotgun (WGS) entry which is preliminary data.</text>
</comment>
<reference evidence="2" key="1">
    <citation type="submission" date="2020-10" db="EMBL/GenBank/DDBJ databases">
        <authorList>
            <person name="Gilroy R."/>
        </authorList>
    </citation>
    <scope>NUCLEOTIDE SEQUENCE</scope>
    <source>
        <strain evidence="2">ChiSxjej1B13-7041</strain>
    </source>
</reference>
<evidence type="ECO:0000259" key="1">
    <source>
        <dbReference type="Pfam" id="PF05183"/>
    </source>
</evidence>
<protein>
    <recommendedName>
        <fullName evidence="1">RDRP core domain-containing protein</fullName>
    </recommendedName>
</protein>
<feature type="domain" description="RDRP core" evidence="1">
    <location>
        <begin position="314"/>
        <end position="645"/>
    </location>
</feature>
<proteinExistence type="predicted"/>
<evidence type="ECO:0000313" key="2">
    <source>
        <dbReference type="EMBL" id="HIR92180.1"/>
    </source>
</evidence>
<dbReference type="Pfam" id="PF05183">
    <property type="entry name" value="RdRP"/>
    <property type="match status" value="1"/>
</dbReference>
<reference evidence="2" key="2">
    <citation type="journal article" date="2021" name="PeerJ">
        <title>Extensive microbial diversity within the chicken gut microbiome revealed by metagenomics and culture.</title>
        <authorList>
            <person name="Gilroy R."/>
            <person name="Ravi A."/>
            <person name="Getino M."/>
            <person name="Pursley I."/>
            <person name="Horton D.L."/>
            <person name="Alikhan N.F."/>
            <person name="Baker D."/>
            <person name="Gharbi K."/>
            <person name="Hall N."/>
            <person name="Watson M."/>
            <person name="Adriaenssens E.M."/>
            <person name="Foster-Nyarko E."/>
            <person name="Jarju S."/>
            <person name="Secka A."/>
            <person name="Antonio M."/>
            <person name="Oren A."/>
            <person name="Chaudhuri R.R."/>
            <person name="La Ragione R."/>
            <person name="Hildebrand F."/>
            <person name="Pallen M.J."/>
        </authorList>
    </citation>
    <scope>NUCLEOTIDE SEQUENCE</scope>
    <source>
        <strain evidence="2">ChiSxjej1B13-7041</strain>
    </source>
</reference>
<organism evidence="2 3">
    <name type="scientific">Candidatus Egerieimonas intestinavium</name>
    <dbReference type="NCBI Taxonomy" id="2840777"/>
    <lineage>
        <taxon>Bacteria</taxon>
        <taxon>Bacillati</taxon>
        <taxon>Bacillota</taxon>
        <taxon>Clostridia</taxon>
        <taxon>Lachnospirales</taxon>
        <taxon>Lachnospiraceae</taxon>
        <taxon>Lachnospiraceae incertae sedis</taxon>
        <taxon>Candidatus Egerieimonas</taxon>
    </lineage>
</organism>
<dbReference type="Proteomes" id="UP000886841">
    <property type="component" value="Unassembled WGS sequence"/>
</dbReference>
<name>A0A9D1EHQ5_9FIRM</name>
<accession>A0A9D1EHQ5</accession>
<dbReference type="AlphaFoldDB" id="A0A9D1EHQ5"/>
<dbReference type="GO" id="GO:0003968">
    <property type="term" value="F:RNA-directed RNA polymerase activity"/>
    <property type="evidence" value="ECO:0007669"/>
    <property type="project" value="InterPro"/>
</dbReference>
<evidence type="ECO:0000313" key="3">
    <source>
        <dbReference type="Proteomes" id="UP000886841"/>
    </source>
</evidence>